<dbReference type="Proteomes" id="UP000294887">
    <property type="component" value="Unassembled WGS sequence"/>
</dbReference>
<comment type="caution">
    <text evidence="1">The sequence shown here is derived from an EMBL/GenBank/DDBJ whole genome shotgun (WGS) entry which is preliminary data.</text>
</comment>
<sequence>MSLENRFTEDEIFLLSTTPTQIGTVMAFAEGSGLGTIKEMYASSKSFVNGLKDYPDNEIIIGVLPNVHEFKESMSQAKEMRQKAMARLKEKGIQSGEQLRAQLIEDSRAVSKLLEEKASVEEAREYKEWAMHIAENVANAAKEGGFLGIGGTRVSEGEVEAFAEIAKALGTSSRLTLV</sequence>
<dbReference type="RefSeq" id="WP_131906013.1">
    <property type="nucleotide sequence ID" value="NZ_BAAAFU010000004.1"/>
</dbReference>
<accession>A0A4R1F1J4</accession>
<dbReference type="OrthoDB" id="159745at2"/>
<dbReference type="AlphaFoldDB" id="A0A4R1F1J4"/>
<evidence type="ECO:0000313" key="1">
    <source>
        <dbReference type="EMBL" id="TCJ87763.1"/>
    </source>
</evidence>
<evidence type="ECO:0000313" key="2">
    <source>
        <dbReference type="Proteomes" id="UP000294887"/>
    </source>
</evidence>
<organism evidence="1 2">
    <name type="scientific">Cocleimonas flava</name>
    <dbReference type="NCBI Taxonomy" id="634765"/>
    <lineage>
        <taxon>Bacteria</taxon>
        <taxon>Pseudomonadati</taxon>
        <taxon>Pseudomonadota</taxon>
        <taxon>Gammaproteobacteria</taxon>
        <taxon>Thiotrichales</taxon>
        <taxon>Thiotrichaceae</taxon>
        <taxon>Cocleimonas</taxon>
    </lineage>
</organism>
<reference evidence="1 2" key="1">
    <citation type="submission" date="2019-03" db="EMBL/GenBank/DDBJ databases">
        <title>Genomic Encyclopedia of Type Strains, Phase IV (KMG-IV): sequencing the most valuable type-strain genomes for metagenomic binning, comparative biology and taxonomic classification.</title>
        <authorList>
            <person name="Goeker M."/>
        </authorList>
    </citation>
    <scope>NUCLEOTIDE SEQUENCE [LARGE SCALE GENOMIC DNA]</scope>
    <source>
        <strain evidence="1 2">DSM 24830</strain>
    </source>
</reference>
<gene>
    <name evidence="1" type="ORF">EV695_2278</name>
</gene>
<proteinExistence type="predicted"/>
<protein>
    <submittedName>
        <fullName evidence="1">Uncharacterized protein</fullName>
    </submittedName>
</protein>
<name>A0A4R1F1J4_9GAMM</name>
<dbReference type="EMBL" id="SMFQ01000003">
    <property type="protein sequence ID" value="TCJ87763.1"/>
    <property type="molecule type" value="Genomic_DNA"/>
</dbReference>
<keyword evidence="2" id="KW-1185">Reference proteome</keyword>